<dbReference type="NCBIfam" id="TIGR03954">
    <property type="entry name" value="integ_memb_HG"/>
    <property type="match status" value="1"/>
</dbReference>
<keyword evidence="3 6" id="KW-0812">Transmembrane</keyword>
<feature type="transmembrane region" description="Helical" evidence="6">
    <location>
        <begin position="43"/>
        <end position="64"/>
    </location>
</feature>
<evidence type="ECO:0000313" key="8">
    <source>
        <dbReference type="EMBL" id="MFC7322809.1"/>
    </source>
</evidence>
<protein>
    <submittedName>
        <fullName evidence="8">DUF3817 domain-containing protein</fullName>
    </submittedName>
</protein>
<evidence type="ECO:0000256" key="2">
    <source>
        <dbReference type="ARBA" id="ARBA00022475"/>
    </source>
</evidence>
<dbReference type="PANTHER" id="PTHR40077">
    <property type="entry name" value="MEMBRANE PROTEIN-RELATED"/>
    <property type="match status" value="1"/>
</dbReference>
<dbReference type="InterPro" id="IPR023845">
    <property type="entry name" value="DUF3817_TM"/>
</dbReference>
<evidence type="ECO:0000313" key="9">
    <source>
        <dbReference type="Proteomes" id="UP001596494"/>
    </source>
</evidence>
<dbReference type="PANTHER" id="PTHR40077:SF1">
    <property type="entry name" value="MEMBRANE PROTEIN"/>
    <property type="match status" value="1"/>
</dbReference>
<proteinExistence type="predicted"/>
<keyword evidence="4 6" id="KW-1133">Transmembrane helix</keyword>
<evidence type="ECO:0000256" key="4">
    <source>
        <dbReference type="ARBA" id="ARBA00022989"/>
    </source>
</evidence>
<organism evidence="8 9">
    <name type="scientific">Halobacillus campisalis</name>
    <dbReference type="NCBI Taxonomy" id="435909"/>
    <lineage>
        <taxon>Bacteria</taxon>
        <taxon>Bacillati</taxon>
        <taxon>Bacillota</taxon>
        <taxon>Bacilli</taxon>
        <taxon>Bacillales</taxon>
        <taxon>Bacillaceae</taxon>
        <taxon>Halobacillus</taxon>
    </lineage>
</organism>
<dbReference type="RefSeq" id="WP_289215170.1">
    <property type="nucleotide sequence ID" value="NZ_JAPVRC010000002.1"/>
</dbReference>
<keyword evidence="9" id="KW-1185">Reference proteome</keyword>
<sequence length="98" mass="11231">MLNNKPLHRFRMAGFAEGLSLLILVLIAMPLKYIAGIPEVVSVVGALHGFFFIAYALIALYTTYKVRWSFLWLASAFVVAFIPFGNFWLDHRIKQSFY</sequence>
<gene>
    <name evidence="8" type="ORF">ACFQMN_18240</name>
</gene>
<evidence type="ECO:0000259" key="7">
    <source>
        <dbReference type="Pfam" id="PF12823"/>
    </source>
</evidence>
<reference evidence="9" key="1">
    <citation type="journal article" date="2019" name="Int. J. Syst. Evol. Microbiol.">
        <title>The Global Catalogue of Microorganisms (GCM) 10K type strain sequencing project: providing services to taxonomists for standard genome sequencing and annotation.</title>
        <authorList>
            <consortium name="The Broad Institute Genomics Platform"/>
            <consortium name="The Broad Institute Genome Sequencing Center for Infectious Disease"/>
            <person name="Wu L."/>
            <person name="Ma J."/>
        </authorList>
    </citation>
    <scope>NUCLEOTIDE SEQUENCE [LARGE SCALE GENOMIC DNA]</scope>
    <source>
        <strain evidence="9">CCUG 73951</strain>
    </source>
</reference>
<dbReference type="Pfam" id="PF12823">
    <property type="entry name" value="DUF3817"/>
    <property type="match status" value="1"/>
</dbReference>
<dbReference type="EMBL" id="JBHTBY010000017">
    <property type="protein sequence ID" value="MFC7322809.1"/>
    <property type="molecule type" value="Genomic_DNA"/>
</dbReference>
<feature type="domain" description="DUF3817" evidence="7">
    <location>
        <begin position="7"/>
        <end position="94"/>
    </location>
</feature>
<keyword evidence="5 6" id="KW-0472">Membrane</keyword>
<evidence type="ECO:0000256" key="6">
    <source>
        <dbReference type="SAM" id="Phobius"/>
    </source>
</evidence>
<name>A0ABW2K7M9_9BACI</name>
<dbReference type="Proteomes" id="UP001596494">
    <property type="component" value="Unassembled WGS sequence"/>
</dbReference>
<evidence type="ECO:0000256" key="3">
    <source>
        <dbReference type="ARBA" id="ARBA00022692"/>
    </source>
</evidence>
<feature type="transmembrane region" description="Helical" evidence="6">
    <location>
        <begin position="12"/>
        <end position="31"/>
    </location>
</feature>
<accession>A0ABW2K7M9</accession>
<comment type="subcellular location">
    <subcellularLocation>
        <location evidence="1">Cell membrane</location>
        <topology evidence="1">Multi-pass membrane protein</topology>
    </subcellularLocation>
</comment>
<evidence type="ECO:0000256" key="5">
    <source>
        <dbReference type="ARBA" id="ARBA00023136"/>
    </source>
</evidence>
<evidence type="ECO:0000256" key="1">
    <source>
        <dbReference type="ARBA" id="ARBA00004651"/>
    </source>
</evidence>
<comment type="caution">
    <text evidence="8">The sequence shown here is derived from an EMBL/GenBank/DDBJ whole genome shotgun (WGS) entry which is preliminary data.</text>
</comment>
<feature type="transmembrane region" description="Helical" evidence="6">
    <location>
        <begin position="70"/>
        <end position="89"/>
    </location>
</feature>
<keyword evidence="2" id="KW-1003">Cell membrane</keyword>